<dbReference type="InterPro" id="IPR032816">
    <property type="entry name" value="VTT_dom"/>
</dbReference>
<keyword evidence="4" id="KW-1185">Reference proteome</keyword>
<reference evidence="3 4" key="1">
    <citation type="submission" date="2018-09" db="EMBL/GenBank/DDBJ databases">
        <title>Marinorhizobium profundi gen. nov., sp. nov., isolated from a deep-sea sediment sample from the New Britain Trench and proposal of Marinorhizobiaceae fam. nov. in the order Rhizobiales of the class Alphaproteobacteria.</title>
        <authorList>
            <person name="Cao J."/>
        </authorList>
    </citation>
    <scope>NUCLEOTIDE SEQUENCE [LARGE SCALE GENOMIC DNA]</scope>
    <source>
        <strain evidence="3 4">WS11</strain>
    </source>
</reference>
<evidence type="ECO:0000313" key="4">
    <source>
        <dbReference type="Proteomes" id="UP000268192"/>
    </source>
</evidence>
<feature type="transmembrane region" description="Helical" evidence="1">
    <location>
        <begin position="25"/>
        <end position="51"/>
    </location>
</feature>
<sequence length="200" mass="22483">MAYRMKNKVEDWLERLARSRHEKTLLFGASFAETVIVPIPIELILVPYMAIHRARMFWLATIVLAGCLAGALFGYLLGYLFFETAGRWAIETFGWQAGYAEFLELFQNHGFWAIIAVGIIPIPFQIGMLTAGAAGYSLPLFLLAAFIARGVRYYGLALIVYLVGEHVIDAWRHNRRALLVGCGVAAGLLLAGYYGYKLWW</sequence>
<feature type="transmembrane region" description="Helical" evidence="1">
    <location>
        <begin position="57"/>
        <end position="82"/>
    </location>
</feature>
<dbReference type="Pfam" id="PF09335">
    <property type="entry name" value="VTT_dom"/>
    <property type="match status" value="1"/>
</dbReference>
<proteinExistence type="predicted"/>
<evidence type="ECO:0000313" key="3">
    <source>
        <dbReference type="EMBL" id="AZN73533.1"/>
    </source>
</evidence>
<dbReference type="OrthoDB" id="9810270at2"/>
<feature type="transmembrane region" description="Helical" evidence="1">
    <location>
        <begin position="176"/>
        <end position="196"/>
    </location>
</feature>
<dbReference type="Proteomes" id="UP000268192">
    <property type="component" value="Chromosome"/>
</dbReference>
<keyword evidence="1" id="KW-0472">Membrane</keyword>
<gene>
    <name evidence="3" type="ORF">D5400_02710</name>
</gene>
<feature type="transmembrane region" description="Helical" evidence="1">
    <location>
        <begin position="140"/>
        <end position="164"/>
    </location>
</feature>
<protein>
    <submittedName>
        <fullName evidence="3">DedA family protein</fullName>
    </submittedName>
</protein>
<keyword evidence="1" id="KW-0812">Transmembrane</keyword>
<dbReference type="AlphaFoldDB" id="A0A3Q8XRE9"/>
<dbReference type="InterPro" id="IPR051311">
    <property type="entry name" value="DedA_domain"/>
</dbReference>
<accession>A0A3Q8XRE9</accession>
<feature type="domain" description="VTT" evidence="2">
    <location>
        <begin position="55"/>
        <end position="161"/>
    </location>
</feature>
<dbReference type="PANTHER" id="PTHR42709:SF11">
    <property type="entry name" value="DEDA FAMILY PROTEIN"/>
    <property type="match status" value="1"/>
</dbReference>
<organism evidence="3 4">
    <name type="scientific">Georhizobium profundi</name>
    <dbReference type="NCBI Taxonomy" id="2341112"/>
    <lineage>
        <taxon>Bacteria</taxon>
        <taxon>Pseudomonadati</taxon>
        <taxon>Pseudomonadota</taxon>
        <taxon>Alphaproteobacteria</taxon>
        <taxon>Hyphomicrobiales</taxon>
        <taxon>Rhizobiaceae</taxon>
        <taxon>Georhizobium</taxon>
    </lineage>
</organism>
<dbReference type="GO" id="GO:0005886">
    <property type="term" value="C:plasma membrane"/>
    <property type="evidence" value="ECO:0007669"/>
    <property type="project" value="TreeGrafter"/>
</dbReference>
<dbReference type="EMBL" id="CP032509">
    <property type="protein sequence ID" value="AZN73533.1"/>
    <property type="molecule type" value="Genomic_DNA"/>
</dbReference>
<feature type="transmembrane region" description="Helical" evidence="1">
    <location>
        <begin position="111"/>
        <end position="134"/>
    </location>
</feature>
<evidence type="ECO:0000256" key="1">
    <source>
        <dbReference type="SAM" id="Phobius"/>
    </source>
</evidence>
<dbReference type="KEGG" id="abaw:D5400_02710"/>
<dbReference type="PANTHER" id="PTHR42709">
    <property type="entry name" value="ALKALINE PHOSPHATASE LIKE PROTEIN"/>
    <property type="match status" value="1"/>
</dbReference>
<evidence type="ECO:0000259" key="2">
    <source>
        <dbReference type="Pfam" id="PF09335"/>
    </source>
</evidence>
<name>A0A3Q8XRE9_9HYPH</name>
<keyword evidence="1" id="KW-1133">Transmembrane helix</keyword>